<dbReference type="EMBL" id="BAAAQM010000019">
    <property type="protein sequence ID" value="GAA1973157.1"/>
    <property type="molecule type" value="Genomic_DNA"/>
</dbReference>
<accession>A0ABN2RQJ0</accession>
<protein>
    <recommendedName>
        <fullName evidence="3">HNH endonuclease</fullName>
    </recommendedName>
</protein>
<organism evidence="1 2">
    <name type="scientific">Catenulispora subtropica</name>
    <dbReference type="NCBI Taxonomy" id="450798"/>
    <lineage>
        <taxon>Bacteria</taxon>
        <taxon>Bacillati</taxon>
        <taxon>Actinomycetota</taxon>
        <taxon>Actinomycetes</taxon>
        <taxon>Catenulisporales</taxon>
        <taxon>Catenulisporaceae</taxon>
        <taxon>Catenulispora</taxon>
    </lineage>
</organism>
<keyword evidence="2" id="KW-1185">Reference proteome</keyword>
<name>A0ABN2RQJ0_9ACTN</name>
<sequence length="99" mass="11599">MSGSQGLVKLPRNWNRLVRRVMRRCGRRCEWERAEFRVRCSREATMVVHAGKKDDHSVGNLLGLCTWHAAQKAQLEWEANRFVAIRVRPMRHESGEQQS</sequence>
<dbReference type="Proteomes" id="UP001499854">
    <property type="component" value="Unassembled WGS sequence"/>
</dbReference>
<comment type="caution">
    <text evidence="1">The sequence shown here is derived from an EMBL/GenBank/DDBJ whole genome shotgun (WGS) entry which is preliminary data.</text>
</comment>
<proteinExistence type="predicted"/>
<evidence type="ECO:0008006" key="3">
    <source>
        <dbReference type="Google" id="ProtNLM"/>
    </source>
</evidence>
<gene>
    <name evidence="1" type="ORF">GCM10009838_36160</name>
</gene>
<evidence type="ECO:0000313" key="1">
    <source>
        <dbReference type="EMBL" id="GAA1973157.1"/>
    </source>
</evidence>
<reference evidence="1 2" key="1">
    <citation type="journal article" date="2019" name="Int. J. Syst. Evol. Microbiol.">
        <title>The Global Catalogue of Microorganisms (GCM) 10K type strain sequencing project: providing services to taxonomists for standard genome sequencing and annotation.</title>
        <authorList>
            <consortium name="The Broad Institute Genomics Platform"/>
            <consortium name="The Broad Institute Genome Sequencing Center for Infectious Disease"/>
            <person name="Wu L."/>
            <person name="Ma J."/>
        </authorList>
    </citation>
    <scope>NUCLEOTIDE SEQUENCE [LARGE SCALE GENOMIC DNA]</scope>
    <source>
        <strain evidence="1 2">JCM 16013</strain>
    </source>
</reference>
<evidence type="ECO:0000313" key="2">
    <source>
        <dbReference type="Proteomes" id="UP001499854"/>
    </source>
</evidence>